<accession>A0A1B4FW70</accession>
<gene>
    <name evidence="2" type="ORF">WS71_11715</name>
</gene>
<dbReference type="EMBL" id="CP013388">
    <property type="protein sequence ID" value="AOJ07896.1"/>
    <property type="molecule type" value="Genomic_DNA"/>
</dbReference>
<keyword evidence="1" id="KW-1133">Transmembrane helix</keyword>
<dbReference type="AlphaFoldDB" id="A0A1B4FW70"/>
<sequence>MAMIVAGRFTTFEQAEAGARHLYARNFGPDDVSVFFLNPSGQHAKYPIGGDVYADSAARPGGAGAAYGAALGVIVGLVVGFVVYTLGWRYWVVWPAAAFAGGYIGAFGGALQRMKGRQLEGTGTLTQSDTGVMLAAHVTGETASAAEAVLRATGATGIERVDGEWVDGEWADFDPARLPRMPPDVSAR</sequence>
<keyword evidence="1" id="KW-0472">Membrane</keyword>
<evidence type="ECO:0000313" key="2">
    <source>
        <dbReference type="EMBL" id="AOJ07896.1"/>
    </source>
</evidence>
<evidence type="ECO:0000256" key="1">
    <source>
        <dbReference type="SAM" id="Phobius"/>
    </source>
</evidence>
<evidence type="ECO:0008006" key="4">
    <source>
        <dbReference type="Google" id="ProtNLM"/>
    </source>
</evidence>
<evidence type="ECO:0000313" key="3">
    <source>
        <dbReference type="Proteomes" id="UP000067711"/>
    </source>
</evidence>
<protein>
    <recommendedName>
        <fullName evidence="4">Glycine zipper family protein</fullName>
    </recommendedName>
</protein>
<name>A0A1B4FW70_9BURK</name>
<reference evidence="2 3" key="1">
    <citation type="submission" date="2015-12" db="EMBL/GenBank/DDBJ databases">
        <title>Diversity of Burkholderia near neighbor genomes.</title>
        <authorList>
            <person name="Sahl J."/>
            <person name="Wagner D."/>
            <person name="Keim P."/>
        </authorList>
    </citation>
    <scope>NUCLEOTIDE SEQUENCE [LARGE SCALE GENOMIC DNA]</scope>
    <source>
        <strain evidence="2 3">BDU8</strain>
    </source>
</reference>
<proteinExistence type="predicted"/>
<organism evidence="2 3">
    <name type="scientific">Burkholderia mayonis</name>
    <dbReference type="NCBI Taxonomy" id="1385591"/>
    <lineage>
        <taxon>Bacteria</taxon>
        <taxon>Pseudomonadati</taxon>
        <taxon>Pseudomonadota</taxon>
        <taxon>Betaproteobacteria</taxon>
        <taxon>Burkholderiales</taxon>
        <taxon>Burkholderiaceae</taxon>
        <taxon>Burkholderia</taxon>
        <taxon>pseudomallei group</taxon>
    </lineage>
</organism>
<keyword evidence="1" id="KW-0812">Transmembrane</keyword>
<feature type="transmembrane region" description="Helical" evidence="1">
    <location>
        <begin position="92"/>
        <end position="111"/>
    </location>
</feature>
<dbReference type="Proteomes" id="UP000067711">
    <property type="component" value="Chromosome 2"/>
</dbReference>
<dbReference type="RefSeq" id="WP_066487916.1">
    <property type="nucleotide sequence ID" value="NZ_CP013388.1"/>
</dbReference>
<feature type="transmembrane region" description="Helical" evidence="1">
    <location>
        <begin position="65"/>
        <end position="86"/>
    </location>
</feature>